<keyword evidence="4" id="KW-1185">Reference proteome</keyword>
<dbReference type="Pfam" id="PF03031">
    <property type="entry name" value="NIF"/>
    <property type="match status" value="1"/>
</dbReference>
<comment type="similarity">
    <text evidence="1">Belongs to the TIM50 family.</text>
</comment>
<gene>
    <name evidence="3" type="ORF">RJ641_009461</name>
</gene>
<comment type="caution">
    <text evidence="3">The sequence shown here is derived from an EMBL/GenBank/DDBJ whole genome shotgun (WGS) entry which is preliminary data.</text>
</comment>
<evidence type="ECO:0000313" key="4">
    <source>
        <dbReference type="Proteomes" id="UP001370490"/>
    </source>
</evidence>
<dbReference type="InterPro" id="IPR050365">
    <property type="entry name" value="TIM50"/>
</dbReference>
<dbReference type="PANTHER" id="PTHR12210">
    <property type="entry name" value="DULLARD PROTEIN PHOSPHATASE"/>
    <property type="match status" value="1"/>
</dbReference>
<organism evidence="3 4">
    <name type="scientific">Dillenia turbinata</name>
    <dbReference type="NCBI Taxonomy" id="194707"/>
    <lineage>
        <taxon>Eukaryota</taxon>
        <taxon>Viridiplantae</taxon>
        <taxon>Streptophyta</taxon>
        <taxon>Embryophyta</taxon>
        <taxon>Tracheophyta</taxon>
        <taxon>Spermatophyta</taxon>
        <taxon>Magnoliopsida</taxon>
        <taxon>eudicotyledons</taxon>
        <taxon>Gunneridae</taxon>
        <taxon>Pentapetalae</taxon>
        <taxon>Dilleniales</taxon>
        <taxon>Dilleniaceae</taxon>
        <taxon>Dillenia</taxon>
    </lineage>
</organism>
<proteinExistence type="inferred from homology"/>
<reference evidence="3 4" key="1">
    <citation type="submission" date="2023-12" db="EMBL/GenBank/DDBJ databases">
        <title>A high-quality genome assembly for Dillenia turbinata (Dilleniales).</title>
        <authorList>
            <person name="Chanderbali A."/>
        </authorList>
    </citation>
    <scope>NUCLEOTIDE SEQUENCE [LARGE SCALE GENOMIC DNA]</scope>
    <source>
        <strain evidence="3">LSX21</strain>
        <tissue evidence="3">Leaf</tissue>
    </source>
</reference>
<evidence type="ECO:0000256" key="1">
    <source>
        <dbReference type="RuleBase" id="RU365079"/>
    </source>
</evidence>
<keyword evidence="1" id="KW-0811">Translocation</keyword>
<feature type="domain" description="FCP1 homology" evidence="2">
    <location>
        <begin position="1"/>
        <end position="106"/>
    </location>
</feature>
<dbReference type="InterPro" id="IPR004274">
    <property type="entry name" value="FCP1_dom"/>
</dbReference>
<dbReference type="GO" id="GO:0015031">
    <property type="term" value="P:protein transport"/>
    <property type="evidence" value="ECO:0007669"/>
    <property type="project" value="UniProtKB-KW"/>
</dbReference>
<dbReference type="Gene3D" id="3.40.50.1000">
    <property type="entry name" value="HAD superfamily/HAD-like"/>
    <property type="match status" value="1"/>
</dbReference>
<sequence length="159" mass="18226">MEGVPSIDMQPDQSHCTNTGAYTLQNKNKPLVLKELNKLWEKHDPNLPWEKGAYDESNTLLLDDSPYKALRNPLHTGIFPYSFSYRDRIDNALAPKGSLTRYLEELAMTDDVRKHVQRKRYGQREITSFDSSWSNFYAKIRGADASQVEVQANNVASFV</sequence>
<dbReference type="PROSITE" id="PS50969">
    <property type="entry name" value="FCP1"/>
    <property type="match status" value="1"/>
</dbReference>
<keyword evidence="1" id="KW-0809">Transit peptide</keyword>
<accession>A0AAN8V057</accession>
<dbReference type="InterPro" id="IPR023214">
    <property type="entry name" value="HAD_sf"/>
</dbReference>
<evidence type="ECO:0000259" key="2">
    <source>
        <dbReference type="PROSITE" id="PS50969"/>
    </source>
</evidence>
<keyword evidence="1" id="KW-0496">Mitochondrion</keyword>
<comment type="subunit">
    <text evidence="1">Component of the TIM23 complex.</text>
</comment>
<comment type="function">
    <text evidence="1">Essential component of the TIM23 complex, a complex that mediates the translocation of transit peptide-containing proteins across the mitochondrial inner membrane.</text>
</comment>
<name>A0AAN8V057_9MAGN</name>
<dbReference type="GO" id="GO:0005744">
    <property type="term" value="C:TIM23 mitochondrial import inner membrane translocase complex"/>
    <property type="evidence" value="ECO:0007669"/>
    <property type="project" value="UniProtKB-UniRule"/>
</dbReference>
<keyword evidence="1" id="KW-0653">Protein transport</keyword>
<dbReference type="EMBL" id="JBAMMX010000016">
    <property type="protein sequence ID" value="KAK6925135.1"/>
    <property type="molecule type" value="Genomic_DNA"/>
</dbReference>
<dbReference type="AlphaFoldDB" id="A0AAN8V057"/>
<keyword evidence="1" id="KW-0813">Transport</keyword>
<protein>
    <recommendedName>
        <fullName evidence="1">Mitochondrial import inner membrane translocase subunit TIM50</fullName>
    </recommendedName>
</protein>
<dbReference type="Proteomes" id="UP001370490">
    <property type="component" value="Unassembled WGS sequence"/>
</dbReference>
<comment type="subcellular location">
    <subcellularLocation>
        <location evidence="1">Mitochondrion inner membrane</location>
        <topology evidence="1">Single-pass membrane protein</topology>
    </subcellularLocation>
</comment>
<evidence type="ECO:0000313" key="3">
    <source>
        <dbReference type="EMBL" id="KAK6925135.1"/>
    </source>
</evidence>